<dbReference type="InterPro" id="IPR024923">
    <property type="entry name" value="PG_synth_SpoVB"/>
</dbReference>
<gene>
    <name evidence="7" type="ORF">GsuE55_00280</name>
</gene>
<accession>A0A679FL28</accession>
<dbReference type="GO" id="GO:0005886">
    <property type="term" value="C:plasma membrane"/>
    <property type="evidence" value="ECO:0007669"/>
    <property type="project" value="UniProtKB-SubCell"/>
</dbReference>
<sequence length="544" mass="59783">MSTSKLLRGTFILTAGVMISRLLGLFYVIPFYHLVGERGGALYGYGYVPYQIFLSLATAGIPVAVSKFVSKYNALEEYRVGYTLFRSGLALMLASGVVSWLVLYALAPVLAPYVIDAKTNVNSVADVTAVIRAVSFALVIVPVMSLIRGFFQGHESMGPTALSQVIEQVLRIAFLLGACYVILRWWDGSIVTAVSAATFAAFVGAIGGLAVLLVYWWKRREHLRSLLEQSRDQVHVPLRAMYRELLFSSIPFVLVGLAMSLYQLVDQFTFNHAMAAAGRGHVSEHAYSVLNMWAQKLVIIPVTLATSFSSALIPAITKAHVEQNRKAMRQYLNQTFQVLLFLTLPAVIGMAVLAGPMYSSFYSYDPLGEQVLHWYAPTAVLFALFSVTAAIMQGINQQRFTVVSLAAGLLVKGALNTLLIMKWGTVGAVVATTAGYLVSVAFNLWVIHRYARYRYRFVLRRATFMVILTAVMSLAVAAAEALAGQWLDYRAGKGESVVLAVVGMAVGASVYLFLSIRSGLFAALFGRRFERWAFWRRKTSDAAS</sequence>
<feature type="transmembrane region" description="Helical" evidence="6">
    <location>
        <begin position="426"/>
        <end position="446"/>
    </location>
</feature>
<keyword evidence="4 6" id="KW-1133">Transmembrane helix</keyword>
<keyword evidence="5 6" id="KW-0472">Membrane</keyword>
<dbReference type="PIRSF" id="PIRSF038958">
    <property type="entry name" value="PG_synth_SpoVB"/>
    <property type="match status" value="1"/>
</dbReference>
<evidence type="ECO:0000256" key="6">
    <source>
        <dbReference type="SAM" id="Phobius"/>
    </source>
</evidence>
<feature type="transmembrane region" description="Helical" evidence="6">
    <location>
        <begin position="400"/>
        <end position="420"/>
    </location>
</feature>
<dbReference type="PANTHER" id="PTHR30250:SF21">
    <property type="entry name" value="LIPID II FLIPPASE MURJ"/>
    <property type="match status" value="1"/>
</dbReference>
<protein>
    <submittedName>
        <fullName evidence="7">Cell division protein</fullName>
    </submittedName>
</protein>
<feature type="transmembrane region" description="Helical" evidence="6">
    <location>
        <begin position="371"/>
        <end position="391"/>
    </location>
</feature>
<feature type="transmembrane region" description="Helical" evidence="6">
    <location>
        <begin position="127"/>
        <end position="147"/>
    </location>
</feature>
<dbReference type="Proteomes" id="UP000501421">
    <property type="component" value="Chromosome"/>
</dbReference>
<evidence type="ECO:0000256" key="4">
    <source>
        <dbReference type="ARBA" id="ARBA00022989"/>
    </source>
</evidence>
<keyword evidence="2" id="KW-1003">Cell membrane</keyword>
<keyword evidence="8" id="KW-1185">Reference proteome</keyword>
<feature type="transmembrane region" description="Helical" evidence="6">
    <location>
        <begin position="168"/>
        <end position="186"/>
    </location>
</feature>
<feature type="transmembrane region" description="Helical" evidence="6">
    <location>
        <begin position="245"/>
        <end position="265"/>
    </location>
</feature>
<dbReference type="InterPro" id="IPR002797">
    <property type="entry name" value="Polysacc_synth"/>
</dbReference>
<dbReference type="CDD" id="cd13124">
    <property type="entry name" value="MATE_SpoVB_like"/>
    <property type="match status" value="1"/>
</dbReference>
<feature type="transmembrane region" description="Helical" evidence="6">
    <location>
        <begin position="297"/>
        <end position="317"/>
    </location>
</feature>
<evidence type="ECO:0000313" key="8">
    <source>
        <dbReference type="Proteomes" id="UP000501421"/>
    </source>
</evidence>
<feature type="transmembrane region" description="Helical" evidence="6">
    <location>
        <begin position="338"/>
        <end position="359"/>
    </location>
</feature>
<name>A0A679FL28_9BACL</name>
<dbReference type="Pfam" id="PF01943">
    <property type="entry name" value="Polysacc_synt"/>
    <property type="match status" value="1"/>
</dbReference>
<feature type="transmembrane region" description="Helical" evidence="6">
    <location>
        <begin position="458"/>
        <end position="479"/>
    </location>
</feature>
<reference evidence="8" key="1">
    <citation type="journal article" date="2020" name="Microbiol. Resour. Announc.">
        <title>Complete Genome Sequence of Geobacillus sp. Strain E55-1, Isolated from Mine Geyser in Japan.</title>
        <authorList>
            <person name="Miyazaki K."/>
            <person name="Hase E."/>
            <person name="Tokito N."/>
        </authorList>
    </citation>
    <scope>NUCLEOTIDE SEQUENCE [LARGE SCALE GENOMIC DNA]</scope>
    <source>
        <strain evidence="8">E55-1</strain>
    </source>
</reference>
<feature type="transmembrane region" description="Helical" evidence="6">
    <location>
        <begin position="499"/>
        <end position="526"/>
    </location>
</feature>
<dbReference type="EMBL" id="AP022557">
    <property type="protein sequence ID" value="BBW95195.1"/>
    <property type="molecule type" value="Genomic_DNA"/>
</dbReference>
<evidence type="ECO:0000256" key="5">
    <source>
        <dbReference type="ARBA" id="ARBA00023136"/>
    </source>
</evidence>
<feature type="transmembrane region" description="Helical" evidence="6">
    <location>
        <begin position="89"/>
        <end position="115"/>
    </location>
</feature>
<feature type="transmembrane region" description="Helical" evidence="6">
    <location>
        <begin position="47"/>
        <end position="69"/>
    </location>
</feature>
<evidence type="ECO:0000313" key="7">
    <source>
        <dbReference type="EMBL" id="BBW95195.1"/>
    </source>
</evidence>
<proteinExistence type="predicted"/>
<evidence type="ECO:0000256" key="1">
    <source>
        <dbReference type="ARBA" id="ARBA00004651"/>
    </source>
</evidence>
<dbReference type="PANTHER" id="PTHR30250">
    <property type="entry name" value="PST FAMILY PREDICTED COLANIC ACID TRANSPORTER"/>
    <property type="match status" value="1"/>
</dbReference>
<dbReference type="RefSeq" id="WP_033020158.1">
    <property type="nucleotide sequence ID" value="NZ_AP022557.1"/>
</dbReference>
<dbReference type="AlphaFoldDB" id="A0A679FL28"/>
<evidence type="ECO:0000256" key="2">
    <source>
        <dbReference type="ARBA" id="ARBA00022475"/>
    </source>
</evidence>
<evidence type="ECO:0000256" key="3">
    <source>
        <dbReference type="ARBA" id="ARBA00022692"/>
    </source>
</evidence>
<keyword evidence="3 6" id="KW-0812">Transmembrane</keyword>
<feature type="transmembrane region" description="Helical" evidence="6">
    <location>
        <begin position="192"/>
        <end position="217"/>
    </location>
</feature>
<keyword evidence="7" id="KW-0131">Cell cycle</keyword>
<dbReference type="GO" id="GO:0051301">
    <property type="term" value="P:cell division"/>
    <property type="evidence" value="ECO:0007669"/>
    <property type="project" value="UniProtKB-KW"/>
</dbReference>
<dbReference type="InterPro" id="IPR050833">
    <property type="entry name" value="Poly_Biosynth_Transport"/>
</dbReference>
<feature type="transmembrane region" description="Helical" evidence="6">
    <location>
        <begin position="12"/>
        <end position="35"/>
    </location>
</feature>
<organism evidence="7 8">
    <name type="scientific">Geobacillus subterraneus</name>
    <dbReference type="NCBI Taxonomy" id="129338"/>
    <lineage>
        <taxon>Bacteria</taxon>
        <taxon>Bacillati</taxon>
        <taxon>Bacillota</taxon>
        <taxon>Bacilli</taxon>
        <taxon>Bacillales</taxon>
        <taxon>Anoxybacillaceae</taxon>
        <taxon>Geobacillus</taxon>
    </lineage>
</organism>
<comment type="subcellular location">
    <subcellularLocation>
        <location evidence="1">Cell membrane</location>
        <topology evidence="1">Multi-pass membrane protein</topology>
    </subcellularLocation>
</comment>
<keyword evidence="7" id="KW-0132">Cell division</keyword>